<dbReference type="Gene3D" id="3.40.190.10">
    <property type="entry name" value="Periplasmic binding protein-like II"/>
    <property type="match status" value="2"/>
</dbReference>
<dbReference type="AlphaFoldDB" id="A0A517YJ75"/>
<dbReference type="KEGG" id="aagg:ETAA8_53970"/>
<sequence length="281" mass="31076" precursor="true">MRTISVIYGTLVLSVIAWACCTNGFAAEPKQTIRCAVIGGMTDTGLWAGVAKRFEDQTGHRLEVVADGNKREIAPVFKEGQIDVLTMHSSDTIVNLVADGYGENPQPWTRNDLLIVGPPSDPAGIRGEKDAVAALKKIVATKSTLLTHGSVGTNEVLSNLLAVGEIELDPTRVIALPTDKHRRMLERASQEKAYTLVGRIPFLNSKIARHDMEIMVQGDTRLRRPYLVIVATRKEPDARYEAARQLAAFLRSHETQVWLKEFGKGVYDDQPLFFPVTIKKE</sequence>
<evidence type="ECO:0000313" key="3">
    <source>
        <dbReference type="Proteomes" id="UP000315017"/>
    </source>
</evidence>
<dbReference type="Proteomes" id="UP000315017">
    <property type="component" value="Chromosome"/>
</dbReference>
<dbReference type="RefSeq" id="WP_145095475.1">
    <property type="nucleotide sequence ID" value="NZ_CP036274.1"/>
</dbReference>
<dbReference type="EMBL" id="CP036274">
    <property type="protein sequence ID" value="QDU30278.1"/>
    <property type="molecule type" value="Genomic_DNA"/>
</dbReference>
<gene>
    <name evidence="2" type="ORF">ETAA8_53970</name>
</gene>
<dbReference type="PANTHER" id="PTHR37945:SF1">
    <property type="entry name" value="EXTRACELLULAR TUNGSTATE BINDING PROTEIN"/>
    <property type="match status" value="1"/>
</dbReference>
<dbReference type="PANTHER" id="PTHR37945">
    <property type="entry name" value="EXTRACELLULAR TUNGSTATE BINDING PROTEIN"/>
    <property type="match status" value="1"/>
</dbReference>
<keyword evidence="3" id="KW-1185">Reference proteome</keyword>
<dbReference type="SUPFAM" id="SSF53850">
    <property type="entry name" value="Periplasmic binding protein-like II"/>
    <property type="match status" value="1"/>
</dbReference>
<keyword evidence="1" id="KW-0732">Signal</keyword>
<name>A0A517YJ75_9BACT</name>
<dbReference type="InterPro" id="IPR052738">
    <property type="entry name" value="ABC-Tungstate_binding"/>
</dbReference>
<accession>A0A517YJ75</accession>
<feature type="signal peptide" evidence="1">
    <location>
        <begin position="1"/>
        <end position="19"/>
    </location>
</feature>
<dbReference type="OrthoDB" id="186379at2"/>
<evidence type="ECO:0000256" key="1">
    <source>
        <dbReference type="SAM" id="SignalP"/>
    </source>
</evidence>
<evidence type="ECO:0000313" key="2">
    <source>
        <dbReference type="EMBL" id="QDU30278.1"/>
    </source>
</evidence>
<reference evidence="2 3" key="1">
    <citation type="submission" date="2019-02" db="EMBL/GenBank/DDBJ databases">
        <title>Deep-cultivation of Planctomycetes and their phenomic and genomic characterization uncovers novel biology.</title>
        <authorList>
            <person name="Wiegand S."/>
            <person name="Jogler M."/>
            <person name="Boedeker C."/>
            <person name="Pinto D."/>
            <person name="Vollmers J."/>
            <person name="Rivas-Marin E."/>
            <person name="Kohn T."/>
            <person name="Peeters S.H."/>
            <person name="Heuer A."/>
            <person name="Rast P."/>
            <person name="Oberbeckmann S."/>
            <person name="Bunk B."/>
            <person name="Jeske O."/>
            <person name="Meyerdierks A."/>
            <person name="Storesund J.E."/>
            <person name="Kallscheuer N."/>
            <person name="Luecker S."/>
            <person name="Lage O.M."/>
            <person name="Pohl T."/>
            <person name="Merkel B.J."/>
            <person name="Hornburger P."/>
            <person name="Mueller R.-W."/>
            <person name="Bruemmer F."/>
            <person name="Labrenz M."/>
            <person name="Spormann A.M."/>
            <person name="Op den Camp H."/>
            <person name="Overmann J."/>
            <person name="Amann R."/>
            <person name="Jetten M.S.M."/>
            <person name="Mascher T."/>
            <person name="Medema M.H."/>
            <person name="Devos D.P."/>
            <person name="Kaster A.-K."/>
            <person name="Ovreas L."/>
            <person name="Rohde M."/>
            <person name="Galperin M.Y."/>
            <person name="Jogler C."/>
        </authorList>
    </citation>
    <scope>NUCLEOTIDE SEQUENCE [LARGE SCALE GENOMIC DNA]</scope>
    <source>
        <strain evidence="2 3">ETA_A8</strain>
    </source>
</reference>
<proteinExistence type="predicted"/>
<organism evidence="2 3">
    <name type="scientific">Anatilimnocola aggregata</name>
    <dbReference type="NCBI Taxonomy" id="2528021"/>
    <lineage>
        <taxon>Bacteria</taxon>
        <taxon>Pseudomonadati</taxon>
        <taxon>Planctomycetota</taxon>
        <taxon>Planctomycetia</taxon>
        <taxon>Pirellulales</taxon>
        <taxon>Pirellulaceae</taxon>
        <taxon>Anatilimnocola</taxon>
    </lineage>
</organism>
<feature type="chain" id="PRO_5022152090" evidence="1">
    <location>
        <begin position="20"/>
        <end position="281"/>
    </location>
</feature>
<dbReference type="Pfam" id="PF13531">
    <property type="entry name" value="SBP_bac_11"/>
    <property type="match status" value="1"/>
</dbReference>
<protein>
    <submittedName>
        <fullName evidence="2">Uncharacterized protein</fullName>
    </submittedName>
</protein>